<name>A0ABT7VKI4_9LACO</name>
<evidence type="ECO:0000313" key="2">
    <source>
        <dbReference type="EMBL" id="MDM8333252.1"/>
    </source>
</evidence>
<accession>A0ABT7VKI4</accession>
<comment type="caution">
    <text evidence="2">The sequence shown here is derived from an EMBL/GenBank/DDBJ whole genome shotgun (WGS) entry which is preliminary data.</text>
</comment>
<dbReference type="InterPro" id="IPR000182">
    <property type="entry name" value="GNAT_dom"/>
</dbReference>
<gene>
    <name evidence="2" type="ORF">QUW46_01455</name>
</gene>
<dbReference type="PANTHER" id="PTHR43415:SF3">
    <property type="entry name" value="GNAT-FAMILY ACETYLTRANSFERASE"/>
    <property type="match status" value="1"/>
</dbReference>
<reference evidence="2" key="2">
    <citation type="submission" date="2023-06" db="EMBL/GenBank/DDBJ databases">
        <authorList>
            <person name="Zeman M."/>
            <person name="Kubasova T."/>
            <person name="Jahodarova E."/>
            <person name="Nykrynova M."/>
            <person name="Rychlik I."/>
        </authorList>
    </citation>
    <scope>NUCLEOTIDE SEQUENCE</scope>
    <source>
        <strain evidence="2">105_WCHN</strain>
    </source>
</reference>
<dbReference type="PROSITE" id="PS51186">
    <property type="entry name" value="GNAT"/>
    <property type="match status" value="1"/>
</dbReference>
<dbReference type="InterPro" id="IPR016181">
    <property type="entry name" value="Acyl_CoA_acyltransferase"/>
</dbReference>
<evidence type="ECO:0000313" key="3">
    <source>
        <dbReference type="Proteomes" id="UP001529423"/>
    </source>
</evidence>
<dbReference type="PANTHER" id="PTHR43415">
    <property type="entry name" value="SPERMIDINE N(1)-ACETYLTRANSFERASE"/>
    <property type="match status" value="1"/>
</dbReference>
<organism evidence="2 3">
    <name type="scientific">Limosilactobacillus panis</name>
    <dbReference type="NCBI Taxonomy" id="47493"/>
    <lineage>
        <taxon>Bacteria</taxon>
        <taxon>Bacillati</taxon>
        <taxon>Bacillota</taxon>
        <taxon>Bacilli</taxon>
        <taxon>Lactobacillales</taxon>
        <taxon>Lactobacillaceae</taxon>
        <taxon>Limosilactobacillus</taxon>
    </lineage>
</organism>
<dbReference type="Gene3D" id="3.40.630.30">
    <property type="match status" value="1"/>
</dbReference>
<feature type="domain" description="N-acetyltransferase" evidence="1">
    <location>
        <begin position="7"/>
        <end position="160"/>
    </location>
</feature>
<proteinExistence type="predicted"/>
<protein>
    <submittedName>
        <fullName evidence="2">N-acetyltransferase family protein</fullName>
    </submittedName>
</protein>
<keyword evidence="3" id="KW-1185">Reference proteome</keyword>
<dbReference type="Pfam" id="PF00583">
    <property type="entry name" value="Acetyltransf_1"/>
    <property type="match status" value="1"/>
</dbReference>
<reference evidence="2" key="1">
    <citation type="submission" date="2023-06" db="EMBL/GenBank/DDBJ databases">
        <title>Identification and characterization of horizontal gene transfer across gut microbiota members of farm animals based on homology search.</title>
        <authorList>
            <person name="Schwarzerova J."/>
            <person name="Nykrynova M."/>
            <person name="Jureckova K."/>
            <person name="Cejkova D."/>
            <person name="Rychlik I."/>
        </authorList>
    </citation>
    <scope>NUCLEOTIDE SEQUENCE</scope>
    <source>
        <strain evidence="2">105_WCHN</strain>
    </source>
</reference>
<sequence>MSEEVHVQIRRAHPADYQAIIDIFNDAVRVGIATDESHPVTVADRQSWFDQFDNRHPLWVITVDGQVGGWCALEPFYPHPAYRESAEIAIYIRQQSHRKGLGRALLTYTDQQVRSHRYFKTVVAYIYEHNQPSQGLFTSCGYERWGHLPAISYINGEYRELEIFGKNYPTV</sequence>
<dbReference type="Proteomes" id="UP001529423">
    <property type="component" value="Unassembled WGS sequence"/>
</dbReference>
<evidence type="ECO:0000259" key="1">
    <source>
        <dbReference type="PROSITE" id="PS51186"/>
    </source>
</evidence>
<dbReference type="RefSeq" id="WP_289558934.1">
    <property type="nucleotide sequence ID" value="NZ_JAUDEO010000005.1"/>
</dbReference>
<dbReference type="CDD" id="cd04301">
    <property type="entry name" value="NAT_SF"/>
    <property type="match status" value="1"/>
</dbReference>
<dbReference type="EMBL" id="JAUDEO010000005">
    <property type="protein sequence ID" value="MDM8333252.1"/>
    <property type="molecule type" value="Genomic_DNA"/>
</dbReference>
<dbReference type="SUPFAM" id="SSF55729">
    <property type="entry name" value="Acyl-CoA N-acyltransferases (Nat)"/>
    <property type="match status" value="1"/>
</dbReference>